<dbReference type="CDD" id="cd00085">
    <property type="entry name" value="HNHc"/>
    <property type="match status" value="1"/>
</dbReference>
<dbReference type="GO" id="GO:0004519">
    <property type="term" value="F:endonuclease activity"/>
    <property type="evidence" value="ECO:0007669"/>
    <property type="project" value="UniProtKB-KW"/>
</dbReference>
<keyword evidence="1" id="KW-0540">Nuclease</keyword>
<name>A0A9X1PAG1_9BACT</name>
<protein>
    <submittedName>
        <fullName evidence="1">HNH endonuclease</fullName>
    </submittedName>
</protein>
<sequence>MANSVARAEQIYIDAADRRRLNEILQVGDVDGIVTNAEMVTVYTSRMVGANSPGRPIYDRIMASARFGRCPFCGHRSVSTLDHHLPKTSYSEFTVTPLNLIPACKDCNKAKEWDNPYHPDQVFLHPYFDDVENDRWLQGNVITGPVATLSFSVVVPAHWDLITCNRVRNQFNKLGLDELYRSNAVEEMLNIRFQLTNMWNQGGRDAVRAHLRSNAESRLNNRVNSWQTATYEALSLSDWYCDAGFRMQ</sequence>
<evidence type="ECO:0000313" key="1">
    <source>
        <dbReference type="EMBL" id="MCF0039702.1"/>
    </source>
</evidence>
<keyword evidence="1" id="KW-0378">Hydrolase</keyword>
<keyword evidence="2" id="KW-1185">Reference proteome</keyword>
<reference evidence="1" key="1">
    <citation type="submission" date="2021-12" db="EMBL/GenBank/DDBJ databases">
        <title>Novel species in genus Dyadobacter.</title>
        <authorList>
            <person name="Ma C."/>
        </authorList>
    </citation>
    <scope>NUCLEOTIDE SEQUENCE</scope>
    <source>
        <strain evidence="1">CY399</strain>
    </source>
</reference>
<dbReference type="RefSeq" id="WP_234612142.1">
    <property type="nucleotide sequence ID" value="NZ_CP098806.1"/>
</dbReference>
<proteinExistence type="predicted"/>
<gene>
    <name evidence="1" type="ORF">LXM24_06355</name>
</gene>
<dbReference type="Gene3D" id="1.10.30.50">
    <property type="match status" value="1"/>
</dbReference>
<comment type="caution">
    <text evidence="1">The sequence shown here is derived from an EMBL/GenBank/DDBJ whole genome shotgun (WGS) entry which is preliminary data.</text>
</comment>
<keyword evidence="1" id="KW-0255">Endonuclease</keyword>
<evidence type="ECO:0000313" key="2">
    <source>
        <dbReference type="Proteomes" id="UP001139700"/>
    </source>
</evidence>
<organism evidence="1 2">
    <name type="scientific">Dyadobacter fanqingshengii</name>
    <dbReference type="NCBI Taxonomy" id="2906443"/>
    <lineage>
        <taxon>Bacteria</taxon>
        <taxon>Pseudomonadati</taxon>
        <taxon>Bacteroidota</taxon>
        <taxon>Cytophagia</taxon>
        <taxon>Cytophagales</taxon>
        <taxon>Spirosomataceae</taxon>
        <taxon>Dyadobacter</taxon>
    </lineage>
</organism>
<dbReference type="EMBL" id="JAJTTA010000002">
    <property type="protein sequence ID" value="MCF0039702.1"/>
    <property type="molecule type" value="Genomic_DNA"/>
</dbReference>
<dbReference type="AlphaFoldDB" id="A0A9X1PAG1"/>
<accession>A0A9X1PAG1</accession>
<dbReference type="Proteomes" id="UP001139700">
    <property type="component" value="Unassembled WGS sequence"/>
</dbReference>
<dbReference type="InterPro" id="IPR003615">
    <property type="entry name" value="HNH_nuc"/>
</dbReference>